<dbReference type="GO" id="GO:0051536">
    <property type="term" value="F:iron-sulfur cluster binding"/>
    <property type="evidence" value="ECO:0007669"/>
    <property type="project" value="UniProtKB-KW"/>
</dbReference>
<dbReference type="CDD" id="cd01335">
    <property type="entry name" value="Radical_SAM"/>
    <property type="match status" value="1"/>
</dbReference>
<organism evidence="6">
    <name type="scientific">marine metagenome</name>
    <dbReference type="NCBI Taxonomy" id="408172"/>
    <lineage>
        <taxon>unclassified sequences</taxon>
        <taxon>metagenomes</taxon>
        <taxon>ecological metagenomes</taxon>
    </lineage>
</organism>
<dbReference type="SUPFAM" id="SSF102114">
    <property type="entry name" value="Radical SAM enzymes"/>
    <property type="match status" value="1"/>
</dbReference>
<dbReference type="InterPro" id="IPR058240">
    <property type="entry name" value="rSAM_sf"/>
</dbReference>
<dbReference type="SFLD" id="SFLDS00029">
    <property type="entry name" value="Radical_SAM"/>
    <property type="match status" value="1"/>
</dbReference>
<reference evidence="6" key="1">
    <citation type="submission" date="2018-05" db="EMBL/GenBank/DDBJ databases">
        <authorList>
            <person name="Lanie J.A."/>
            <person name="Ng W.-L."/>
            <person name="Kazmierczak K.M."/>
            <person name="Andrzejewski T.M."/>
            <person name="Davidsen T.M."/>
            <person name="Wayne K.J."/>
            <person name="Tettelin H."/>
            <person name="Glass J.I."/>
            <person name="Rusch D."/>
            <person name="Podicherti R."/>
            <person name="Tsui H.-C.T."/>
            <person name="Winkler M.E."/>
        </authorList>
    </citation>
    <scope>NUCLEOTIDE SEQUENCE</scope>
</reference>
<evidence type="ECO:0000256" key="4">
    <source>
        <dbReference type="ARBA" id="ARBA00023014"/>
    </source>
</evidence>
<dbReference type="EMBL" id="UINC01230504">
    <property type="protein sequence ID" value="SVE62656.1"/>
    <property type="molecule type" value="Genomic_DNA"/>
</dbReference>
<feature type="non-terminal residue" evidence="6">
    <location>
        <position position="144"/>
    </location>
</feature>
<accession>A0A383F0K1</accession>
<dbReference type="InterPro" id="IPR013785">
    <property type="entry name" value="Aldolase_TIM"/>
</dbReference>
<evidence type="ECO:0000256" key="1">
    <source>
        <dbReference type="ARBA" id="ARBA00022691"/>
    </source>
</evidence>
<dbReference type="Gene3D" id="3.20.20.70">
    <property type="entry name" value="Aldolase class I"/>
    <property type="match status" value="1"/>
</dbReference>
<feature type="domain" description="Radical SAM core" evidence="5">
    <location>
        <begin position="6"/>
        <end position="97"/>
    </location>
</feature>
<name>A0A383F0K1_9ZZZZ</name>
<proteinExistence type="predicted"/>
<keyword evidence="4" id="KW-0411">Iron-sulfur</keyword>
<dbReference type="GO" id="GO:0046872">
    <property type="term" value="F:metal ion binding"/>
    <property type="evidence" value="ECO:0007669"/>
    <property type="project" value="UniProtKB-KW"/>
</dbReference>
<keyword evidence="2" id="KW-0479">Metal-binding</keyword>
<evidence type="ECO:0000256" key="2">
    <source>
        <dbReference type="ARBA" id="ARBA00022723"/>
    </source>
</evidence>
<dbReference type="InterPro" id="IPR007197">
    <property type="entry name" value="rSAM"/>
</dbReference>
<gene>
    <name evidence="6" type="ORF">METZ01_LOCUS515510</name>
</gene>
<dbReference type="Pfam" id="PF04055">
    <property type="entry name" value="Radical_SAM"/>
    <property type="match status" value="1"/>
</dbReference>
<dbReference type="AlphaFoldDB" id="A0A383F0K1"/>
<evidence type="ECO:0000256" key="3">
    <source>
        <dbReference type="ARBA" id="ARBA00023004"/>
    </source>
</evidence>
<dbReference type="GO" id="GO:0003824">
    <property type="term" value="F:catalytic activity"/>
    <property type="evidence" value="ECO:0007669"/>
    <property type="project" value="InterPro"/>
</dbReference>
<keyword evidence="3" id="KW-0408">Iron</keyword>
<protein>
    <recommendedName>
        <fullName evidence="5">Radical SAM core domain-containing protein</fullName>
    </recommendedName>
</protein>
<evidence type="ECO:0000259" key="5">
    <source>
        <dbReference type="Pfam" id="PF04055"/>
    </source>
</evidence>
<keyword evidence="1" id="KW-0949">S-adenosyl-L-methionine</keyword>
<evidence type="ECO:0000313" key="6">
    <source>
        <dbReference type="EMBL" id="SVE62656.1"/>
    </source>
</evidence>
<sequence>MVVTWIINNICTNACSYCPKNLHKGKNHHYDWKNAKRFWQLLLKKHSKLQVALSGGEPTLSPFLLDFVKMIYDTGNKVGITSNLARTPRYMKTLAQYLAYCSASYHPSFEDKDFLEKALAAADLTPVNIRVMMDSRHWEKSIKF</sequence>